<evidence type="ECO:0000313" key="2">
    <source>
        <dbReference type="Proteomes" id="UP000726170"/>
    </source>
</evidence>
<protein>
    <submittedName>
        <fullName evidence="1">Uncharacterized protein</fullName>
    </submittedName>
</protein>
<dbReference type="RefSeq" id="WP_216437864.1">
    <property type="nucleotide sequence ID" value="NZ_JAHLQF010000001.1"/>
</dbReference>
<comment type="caution">
    <text evidence="1">The sequence shown here is derived from an EMBL/GenBank/DDBJ whole genome shotgun (WGS) entry which is preliminary data.</text>
</comment>
<name>A0ABS6EFD9_9CLOT</name>
<dbReference type="EMBL" id="JAHLQF010000001">
    <property type="protein sequence ID" value="MBU5483487.1"/>
    <property type="molecule type" value="Genomic_DNA"/>
</dbReference>
<evidence type="ECO:0000313" key="1">
    <source>
        <dbReference type="EMBL" id="MBU5483487.1"/>
    </source>
</evidence>
<sequence length="72" mass="8656">MVEGKRSGYLIIHYLNIKGMPDYMVFTDKKYHQRLKTFAMSLNEIINKEENIDEKLKKMIDKYKNTDEVIKL</sequence>
<proteinExistence type="predicted"/>
<gene>
    <name evidence="1" type="ORF">KQI86_04040</name>
</gene>
<dbReference type="Proteomes" id="UP000726170">
    <property type="component" value="Unassembled WGS sequence"/>
</dbReference>
<organism evidence="1 2">
    <name type="scientific">Clostridium mobile</name>
    <dbReference type="NCBI Taxonomy" id="2841512"/>
    <lineage>
        <taxon>Bacteria</taxon>
        <taxon>Bacillati</taxon>
        <taxon>Bacillota</taxon>
        <taxon>Clostridia</taxon>
        <taxon>Eubacteriales</taxon>
        <taxon>Clostridiaceae</taxon>
        <taxon>Clostridium</taxon>
    </lineage>
</organism>
<reference evidence="1 2" key="1">
    <citation type="submission" date="2021-06" db="EMBL/GenBank/DDBJ databases">
        <authorList>
            <person name="Sun Q."/>
            <person name="Li D."/>
        </authorList>
    </citation>
    <scope>NUCLEOTIDE SEQUENCE [LARGE SCALE GENOMIC DNA]</scope>
    <source>
        <strain evidence="1 2">MSJ-11</strain>
    </source>
</reference>
<keyword evidence="2" id="KW-1185">Reference proteome</keyword>
<accession>A0ABS6EFD9</accession>